<dbReference type="SMART" id="SM00507">
    <property type="entry name" value="HNHc"/>
    <property type="match status" value="1"/>
</dbReference>
<organism evidence="2 3">
    <name type="scientific">Azospirillum palustre</name>
    <dbReference type="NCBI Taxonomy" id="2044885"/>
    <lineage>
        <taxon>Bacteria</taxon>
        <taxon>Pseudomonadati</taxon>
        <taxon>Pseudomonadota</taxon>
        <taxon>Alphaproteobacteria</taxon>
        <taxon>Rhodospirillales</taxon>
        <taxon>Azospirillaceae</taxon>
        <taxon>Azospirillum</taxon>
    </lineage>
</organism>
<sequence>MPVTPDDARLMDVQQGGRCFFCDGPVGAKSTFDHLIPQAYGGIDDPANVVLAHRRCNQRKEDRLPTDEELDRFFALRRSSRLGVWPPLRVLRDEGEGADEEERWIAVAQAISQTIAQQIARQR</sequence>
<dbReference type="InterPro" id="IPR002711">
    <property type="entry name" value="HNH"/>
</dbReference>
<feature type="domain" description="HNH nuclease" evidence="1">
    <location>
        <begin position="7"/>
        <end position="58"/>
    </location>
</feature>
<dbReference type="OrthoDB" id="7321232at2"/>
<reference evidence="3" key="1">
    <citation type="submission" date="2017-10" db="EMBL/GenBank/DDBJ databases">
        <authorList>
            <person name="Kravchenko I.K."/>
            <person name="Grouzdev D.S."/>
        </authorList>
    </citation>
    <scope>NUCLEOTIDE SEQUENCE [LARGE SCALE GENOMIC DNA]</scope>
    <source>
        <strain evidence="3">B2</strain>
    </source>
</reference>
<evidence type="ECO:0000259" key="1">
    <source>
        <dbReference type="SMART" id="SM00507"/>
    </source>
</evidence>
<comment type="caution">
    <text evidence="2">The sequence shown here is derived from an EMBL/GenBank/DDBJ whole genome shotgun (WGS) entry which is preliminary data.</text>
</comment>
<dbReference type="AlphaFoldDB" id="A0A2B8B9I1"/>
<keyword evidence="3" id="KW-1185">Reference proteome</keyword>
<dbReference type="GO" id="GO:0004519">
    <property type="term" value="F:endonuclease activity"/>
    <property type="evidence" value="ECO:0007669"/>
    <property type="project" value="UniProtKB-KW"/>
</dbReference>
<dbReference type="RefSeq" id="WP_098735959.1">
    <property type="nucleotide sequence ID" value="NZ_PDKW01000039.1"/>
</dbReference>
<keyword evidence="2" id="KW-0255">Endonuclease</keyword>
<dbReference type="Pfam" id="PF01844">
    <property type="entry name" value="HNH"/>
    <property type="match status" value="1"/>
</dbReference>
<evidence type="ECO:0000313" key="2">
    <source>
        <dbReference type="EMBL" id="PGH57974.1"/>
    </source>
</evidence>
<gene>
    <name evidence="2" type="ORF">CRT60_08400</name>
</gene>
<accession>A0A2B8B9I1</accession>
<keyword evidence="2" id="KW-0378">Hydrolase</keyword>
<dbReference type="GO" id="GO:0003676">
    <property type="term" value="F:nucleic acid binding"/>
    <property type="evidence" value="ECO:0007669"/>
    <property type="project" value="InterPro"/>
</dbReference>
<dbReference type="Gene3D" id="1.10.30.50">
    <property type="match status" value="1"/>
</dbReference>
<dbReference type="EMBL" id="PDKW01000039">
    <property type="protein sequence ID" value="PGH57974.1"/>
    <property type="molecule type" value="Genomic_DNA"/>
</dbReference>
<keyword evidence="2" id="KW-0540">Nuclease</keyword>
<dbReference type="CDD" id="cd00085">
    <property type="entry name" value="HNHc"/>
    <property type="match status" value="1"/>
</dbReference>
<dbReference type="GO" id="GO:0008270">
    <property type="term" value="F:zinc ion binding"/>
    <property type="evidence" value="ECO:0007669"/>
    <property type="project" value="InterPro"/>
</dbReference>
<name>A0A2B8B9I1_9PROT</name>
<protein>
    <submittedName>
        <fullName evidence="2">HNH endonuclease</fullName>
    </submittedName>
</protein>
<evidence type="ECO:0000313" key="3">
    <source>
        <dbReference type="Proteomes" id="UP000225379"/>
    </source>
</evidence>
<proteinExistence type="predicted"/>
<dbReference type="Proteomes" id="UP000225379">
    <property type="component" value="Unassembled WGS sequence"/>
</dbReference>
<dbReference type="InterPro" id="IPR003615">
    <property type="entry name" value="HNH_nuc"/>
</dbReference>